<dbReference type="STRING" id="1797.RMCT_2437"/>
<dbReference type="RefSeq" id="WP_003927848.1">
    <property type="nucleotide sequence ID" value="NZ_BCTB01000017.1"/>
</dbReference>
<comment type="caution">
    <text evidence="2">The sequence shown here is derived from an EMBL/GenBank/DDBJ whole genome shotgun (WGS) entry which is preliminary data.</text>
</comment>
<sequence length="230" mass="24898">MGMQPFPDDWDTALVLVPHPDDPEYGMAAAVAKWTAAGRDVRYVLASRGEAGIAGMPPERAGTVREAEQRRSAAVVGVHDVRFWNFPDSRIRDTPDLRAAIADAITRVAPQVVITIYGGPEWGPGMPNQRDHIEFATAVAAAFDESAHPARWLFENGPDPTHVEVVDGYVDLAVEALAAHEVYLSVLDPQTPVLEQARRQIAAATAPQPGFGDQSTVGFILKRDRGVSAR</sequence>
<dbReference type="GO" id="GO:0016811">
    <property type="term" value="F:hydrolase activity, acting on carbon-nitrogen (but not peptide) bonds, in linear amides"/>
    <property type="evidence" value="ECO:0007669"/>
    <property type="project" value="TreeGrafter"/>
</dbReference>
<organism evidence="2 3">
    <name type="scientific">Mycolicibacterium thermoresistibile</name>
    <name type="common">Mycobacterium thermoresistibile</name>
    <dbReference type="NCBI Taxonomy" id="1797"/>
    <lineage>
        <taxon>Bacteria</taxon>
        <taxon>Bacillati</taxon>
        <taxon>Actinomycetota</taxon>
        <taxon>Actinomycetes</taxon>
        <taxon>Mycobacteriales</taxon>
        <taxon>Mycobacteriaceae</taxon>
        <taxon>Mycolicibacterium</taxon>
    </lineage>
</organism>
<dbReference type="PANTHER" id="PTHR12993">
    <property type="entry name" value="N-ACETYLGLUCOSAMINYL-PHOSPHATIDYLINOSITOL DE-N-ACETYLASE-RELATED"/>
    <property type="match status" value="1"/>
</dbReference>
<dbReference type="Proteomes" id="UP000069654">
    <property type="component" value="Unassembled WGS sequence"/>
</dbReference>
<dbReference type="InterPro" id="IPR003737">
    <property type="entry name" value="GlcNAc_PI_deacetylase-related"/>
</dbReference>
<dbReference type="InterPro" id="IPR024078">
    <property type="entry name" value="LmbE-like_dom_sf"/>
</dbReference>
<dbReference type="OMA" id="QADHIAC"/>
<keyword evidence="1" id="KW-0862">Zinc</keyword>
<dbReference type="GO" id="GO:0016137">
    <property type="term" value="P:glycoside metabolic process"/>
    <property type="evidence" value="ECO:0007669"/>
    <property type="project" value="UniProtKB-ARBA"/>
</dbReference>
<reference evidence="3" key="2">
    <citation type="submission" date="2016-02" db="EMBL/GenBank/DDBJ databases">
        <title>Draft genome sequence of five rapidly growing Mycobacterium species.</title>
        <authorList>
            <person name="Katahira K."/>
            <person name="Gotou Y."/>
            <person name="Iida K."/>
            <person name="Ogura Y."/>
            <person name="Hayashi T."/>
        </authorList>
    </citation>
    <scope>NUCLEOTIDE SEQUENCE [LARGE SCALE GENOMIC DNA]</scope>
    <source>
        <strain evidence="3">JCM6362</strain>
    </source>
</reference>
<dbReference type="AlphaFoldDB" id="A0A100XF81"/>
<evidence type="ECO:0000256" key="1">
    <source>
        <dbReference type="ARBA" id="ARBA00022833"/>
    </source>
</evidence>
<evidence type="ECO:0000313" key="3">
    <source>
        <dbReference type="Proteomes" id="UP000069654"/>
    </source>
</evidence>
<gene>
    <name evidence="2" type="ORF">RMCT_2437</name>
</gene>
<dbReference type="SUPFAM" id="SSF102588">
    <property type="entry name" value="LmbE-like"/>
    <property type="match status" value="1"/>
</dbReference>
<dbReference type="Gene3D" id="3.40.50.10320">
    <property type="entry name" value="LmbE-like"/>
    <property type="match status" value="1"/>
</dbReference>
<proteinExistence type="predicted"/>
<reference evidence="2 3" key="1">
    <citation type="journal article" date="2016" name="Genome Announc.">
        <title>Draft Genome Sequences of Five Rapidly Growing Mycobacterium Species, M. thermoresistibile, M. fortuitum subsp. acetamidolyticum, M. canariasense, M. brisbanense, and M. novocastrense.</title>
        <authorList>
            <person name="Katahira K."/>
            <person name="Ogura Y."/>
            <person name="Gotoh Y."/>
            <person name="Hayashi T."/>
        </authorList>
    </citation>
    <scope>NUCLEOTIDE SEQUENCE [LARGE SCALE GENOMIC DNA]</scope>
    <source>
        <strain evidence="2 3">JCM6362</strain>
    </source>
</reference>
<dbReference type="OrthoDB" id="3514174at2"/>
<accession>A0A100XF81</accession>
<dbReference type="PANTHER" id="PTHR12993:SF28">
    <property type="entry name" value="LMBE FAMILY PROTEIN"/>
    <property type="match status" value="1"/>
</dbReference>
<evidence type="ECO:0000313" key="2">
    <source>
        <dbReference type="EMBL" id="GAT15467.1"/>
    </source>
</evidence>
<dbReference type="Pfam" id="PF02585">
    <property type="entry name" value="PIG-L"/>
    <property type="match status" value="1"/>
</dbReference>
<name>A0A100XF81_MYCTH</name>
<dbReference type="EMBL" id="BCTB01000017">
    <property type="protein sequence ID" value="GAT15467.1"/>
    <property type="molecule type" value="Genomic_DNA"/>
</dbReference>
<protein>
    <submittedName>
        <fullName evidence="2">GlcNAc-PI de-N-acetylase</fullName>
    </submittedName>
</protein>